<dbReference type="PROSITE" id="PS51257">
    <property type="entry name" value="PROKAR_LIPOPROTEIN"/>
    <property type="match status" value="1"/>
</dbReference>
<gene>
    <name evidence="1" type="ORF">CCYN2B_40208</name>
</gene>
<sequence>MKRLVFILLSIVMLSCNKESEPNRQEFLEVFKQERNIPQDISIERISLGEDFEIVVGKKDFELFLYKIQNKKIVVLHKESIPKEVKKGEKTYLVKGFTPNISRLKEDGFIWIDITRDWAEQGNTSVNPYYVLFSFVLHKDTFVKIDNSSYDWNGDIIDIRTWNETNFLVQVTGNSDRDFYIYGDKWQFLFKSNSKFLINPDKIYTLNQEEAILFGDEKQLFKRINIKDNNTIWQVDSEKIFPSKTVFLSRVTELNKSENIWTFTINYTLRYEDNEKQEQFEEGIKTIKIDINNGKIIE</sequence>
<evidence type="ECO:0000313" key="1">
    <source>
        <dbReference type="EMBL" id="CEN37791.1"/>
    </source>
</evidence>
<dbReference type="STRING" id="28189.CCYN74_40095"/>
<dbReference type="EMBL" id="CDOD01000034">
    <property type="protein sequence ID" value="CEN37791.1"/>
    <property type="molecule type" value="Genomic_DNA"/>
</dbReference>
<organism evidence="1 2">
    <name type="scientific">Capnocytophaga cynodegmi</name>
    <dbReference type="NCBI Taxonomy" id="28189"/>
    <lineage>
        <taxon>Bacteria</taxon>
        <taxon>Pseudomonadati</taxon>
        <taxon>Bacteroidota</taxon>
        <taxon>Flavobacteriia</taxon>
        <taxon>Flavobacteriales</taxon>
        <taxon>Flavobacteriaceae</taxon>
        <taxon>Capnocytophaga</taxon>
    </lineage>
</organism>
<dbReference type="Proteomes" id="UP000038055">
    <property type="component" value="Unassembled WGS sequence"/>
</dbReference>
<accession>A0A0B7HDM5</accession>
<reference evidence="2" key="1">
    <citation type="submission" date="2015-01" db="EMBL/GenBank/DDBJ databases">
        <authorList>
            <person name="MANFREDI Pablo"/>
        </authorList>
    </citation>
    <scope>NUCLEOTIDE SEQUENCE [LARGE SCALE GENOMIC DNA]</scope>
    <source>
        <strain evidence="2">Ccyn2B</strain>
    </source>
</reference>
<dbReference type="AlphaFoldDB" id="A0A0B7HDM5"/>
<name>A0A0B7HDM5_9FLAO</name>
<evidence type="ECO:0000313" key="2">
    <source>
        <dbReference type="Proteomes" id="UP000038055"/>
    </source>
</evidence>
<evidence type="ECO:0008006" key="3">
    <source>
        <dbReference type="Google" id="ProtNLM"/>
    </source>
</evidence>
<protein>
    <recommendedName>
        <fullName evidence="3">Lipoprotein</fullName>
    </recommendedName>
</protein>
<dbReference type="RefSeq" id="WP_156120774.1">
    <property type="nucleotide sequence ID" value="NZ_CDOD01000034.1"/>
</dbReference>
<keyword evidence="2" id="KW-1185">Reference proteome</keyword>
<proteinExistence type="predicted"/>